<dbReference type="InterPro" id="IPR044144">
    <property type="entry name" value="SAF_UxaA/GarD"/>
</dbReference>
<dbReference type="InterPro" id="IPR048332">
    <property type="entry name" value="GD_AH_C"/>
</dbReference>
<evidence type="ECO:0000259" key="3">
    <source>
        <dbReference type="SMART" id="SM00858"/>
    </source>
</evidence>
<proteinExistence type="inferred from homology"/>
<sequence length="520" mass="54019">MTNATTVSAEAAASDATILLRADDDVAIATRDLAAGLPLDLPAARVVVVETTVPRAHKVAVRPVAAGAPVHKYGQPIGRATRDIAPGEHVHSHNLAVGVPTHEYEFGTARQSPPTTMAGRTFDGYVRGDGRVGTRNFIGVITSVNCSASSARMIADQFRGLGALDEFENVDGVMALTHGSGCGLVPESEGGQTLLRTLRGYARHPNFGGLLVLGLGCEMLPVTALVEDLGLPEGALVETMTVQDSGGIRATVRTAVETIRTMLPQVDAARRRPVDVSNLVLGLNCGGSDGYSGITANPALGHASDLLVGAGATSVLAETPEVYGAEHLLTRRAVSEAVGRKLLDRIDWWQSYAAAGGGTLDNNPSPGNKAGGLTTILEKSLGAVAKAGSAELAAVYEYAEPLSTPGLGFMDTPGYDPVSVTGLVAGGANVVCFTTGRGSVLGSKPAPTIKLATNTEMYERMHEDMDLNCGRIVDAAATLEEVGEEIFETILAVASGRQSVSEELDLGQDEFQPWQLGTVT</sequence>
<evidence type="ECO:0000313" key="4">
    <source>
        <dbReference type="EMBL" id="GAA4428021.1"/>
    </source>
</evidence>
<gene>
    <name evidence="4" type="ORF">GCM10023169_28690</name>
</gene>
<reference evidence="5" key="1">
    <citation type="journal article" date="2019" name="Int. J. Syst. Evol. Microbiol.">
        <title>The Global Catalogue of Microorganisms (GCM) 10K type strain sequencing project: providing services to taxonomists for standard genome sequencing and annotation.</title>
        <authorList>
            <consortium name="The Broad Institute Genomics Platform"/>
            <consortium name="The Broad Institute Genome Sequencing Center for Infectious Disease"/>
            <person name="Wu L."/>
            <person name="Ma J."/>
        </authorList>
    </citation>
    <scope>NUCLEOTIDE SEQUENCE [LARGE SCALE GENOMIC DNA]</scope>
    <source>
        <strain evidence="5">JCM 17810</strain>
    </source>
</reference>
<feature type="domain" description="SAF" evidence="3">
    <location>
        <begin position="24"/>
        <end position="96"/>
    </location>
</feature>
<evidence type="ECO:0000313" key="5">
    <source>
        <dbReference type="Proteomes" id="UP001500622"/>
    </source>
</evidence>
<dbReference type="InterPro" id="IPR013974">
    <property type="entry name" value="SAF"/>
</dbReference>
<dbReference type="EMBL" id="BAABGN010000012">
    <property type="protein sequence ID" value="GAA4428021.1"/>
    <property type="molecule type" value="Genomic_DNA"/>
</dbReference>
<organism evidence="4 5">
    <name type="scientific">Georgenia halophila</name>
    <dbReference type="NCBI Taxonomy" id="620889"/>
    <lineage>
        <taxon>Bacteria</taxon>
        <taxon>Bacillati</taxon>
        <taxon>Actinomycetota</taxon>
        <taxon>Actinomycetes</taxon>
        <taxon>Micrococcales</taxon>
        <taxon>Bogoriellaceae</taxon>
        <taxon>Georgenia</taxon>
    </lineage>
</organism>
<dbReference type="RefSeq" id="WP_345216962.1">
    <property type="nucleotide sequence ID" value="NZ_BAABGN010000012.1"/>
</dbReference>
<evidence type="ECO:0000256" key="1">
    <source>
        <dbReference type="ARBA" id="ARBA00010986"/>
    </source>
</evidence>
<evidence type="ECO:0000256" key="2">
    <source>
        <dbReference type="ARBA" id="ARBA00023239"/>
    </source>
</evidence>
<dbReference type="Proteomes" id="UP001500622">
    <property type="component" value="Unassembled WGS sequence"/>
</dbReference>
<dbReference type="Pfam" id="PF20629">
    <property type="entry name" value="GD_AH_C"/>
    <property type="match status" value="1"/>
</dbReference>
<comment type="caution">
    <text evidence="4">The sequence shown here is derived from an EMBL/GenBank/DDBJ whole genome shotgun (WGS) entry which is preliminary data.</text>
</comment>
<dbReference type="CDD" id="cd11613">
    <property type="entry name" value="SAF_AH_GD"/>
    <property type="match status" value="1"/>
</dbReference>
<dbReference type="Gene3D" id="2.30.130.110">
    <property type="match status" value="1"/>
</dbReference>
<protein>
    <submittedName>
        <fullName evidence="4">Altronate dehydratase family protein</fullName>
    </submittedName>
</protein>
<comment type="similarity">
    <text evidence="1">Belongs to the UxaA family.</text>
</comment>
<dbReference type="InterPro" id="IPR007392">
    <property type="entry name" value="GD_AH_second"/>
</dbReference>
<dbReference type="InterPro" id="IPR052172">
    <property type="entry name" value="UxaA_altronate/galactarate_dh"/>
</dbReference>
<dbReference type="Pfam" id="PF08666">
    <property type="entry name" value="SAF"/>
    <property type="match status" value="1"/>
</dbReference>
<dbReference type="PANTHER" id="PTHR30536">
    <property type="entry name" value="ALTRONATE/GALACTARATE DEHYDRATASE"/>
    <property type="match status" value="1"/>
</dbReference>
<keyword evidence="2" id="KW-0456">Lyase</keyword>
<name>A0ABP8LE90_9MICO</name>
<keyword evidence="5" id="KW-1185">Reference proteome</keyword>
<dbReference type="PANTHER" id="PTHR30536:SF5">
    <property type="entry name" value="ALTRONATE DEHYDRATASE"/>
    <property type="match status" value="1"/>
</dbReference>
<accession>A0ABP8LE90</accession>
<dbReference type="SMART" id="SM00858">
    <property type="entry name" value="SAF"/>
    <property type="match status" value="1"/>
</dbReference>
<dbReference type="Pfam" id="PF04295">
    <property type="entry name" value="GD_AH_second"/>
    <property type="match status" value="1"/>
</dbReference>